<dbReference type="EMBL" id="CAMGYJ010000007">
    <property type="protein sequence ID" value="CAI0449281.1"/>
    <property type="molecule type" value="Genomic_DNA"/>
</dbReference>
<gene>
    <name evidence="2" type="ORF">LITE_LOCUS30107</name>
</gene>
<proteinExistence type="predicted"/>
<keyword evidence="1" id="KW-0472">Membrane</keyword>
<keyword evidence="1" id="KW-1133">Transmembrane helix</keyword>
<keyword evidence="1" id="KW-0812">Transmembrane</keyword>
<sequence>MLVERRGASCSYLLLSALRPECLYLCRLLGPSGENFYIFLGLSGLLPTYFAGRELDFFFFFFLQQPGCWILLIVLFVSLQGSCYPFFGFLSLNS</sequence>
<feature type="transmembrane region" description="Helical" evidence="1">
    <location>
        <begin position="36"/>
        <end position="55"/>
    </location>
</feature>
<evidence type="ECO:0000256" key="1">
    <source>
        <dbReference type="SAM" id="Phobius"/>
    </source>
</evidence>
<accession>A0AAV0MT61</accession>
<reference evidence="2" key="1">
    <citation type="submission" date="2022-08" db="EMBL/GenBank/DDBJ databases">
        <authorList>
            <person name="Gutierrez-Valencia J."/>
        </authorList>
    </citation>
    <scope>NUCLEOTIDE SEQUENCE</scope>
</reference>
<comment type="caution">
    <text evidence="2">The sequence shown here is derived from an EMBL/GenBank/DDBJ whole genome shotgun (WGS) entry which is preliminary data.</text>
</comment>
<name>A0AAV0MT61_9ROSI</name>
<feature type="transmembrane region" description="Helical" evidence="1">
    <location>
        <begin position="67"/>
        <end position="87"/>
    </location>
</feature>
<evidence type="ECO:0000313" key="2">
    <source>
        <dbReference type="EMBL" id="CAI0449281.1"/>
    </source>
</evidence>
<dbReference type="Proteomes" id="UP001154282">
    <property type="component" value="Unassembled WGS sequence"/>
</dbReference>
<keyword evidence="3" id="KW-1185">Reference proteome</keyword>
<organism evidence="2 3">
    <name type="scientific">Linum tenue</name>
    <dbReference type="NCBI Taxonomy" id="586396"/>
    <lineage>
        <taxon>Eukaryota</taxon>
        <taxon>Viridiplantae</taxon>
        <taxon>Streptophyta</taxon>
        <taxon>Embryophyta</taxon>
        <taxon>Tracheophyta</taxon>
        <taxon>Spermatophyta</taxon>
        <taxon>Magnoliopsida</taxon>
        <taxon>eudicotyledons</taxon>
        <taxon>Gunneridae</taxon>
        <taxon>Pentapetalae</taxon>
        <taxon>rosids</taxon>
        <taxon>fabids</taxon>
        <taxon>Malpighiales</taxon>
        <taxon>Linaceae</taxon>
        <taxon>Linum</taxon>
    </lineage>
</organism>
<evidence type="ECO:0000313" key="3">
    <source>
        <dbReference type="Proteomes" id="UP001154282"/>
    </source>
</evidence>
<protein>
    <submittedName>
        <fullName evidence="2">Uncharacterized protein</fullName>
    </submittedName>
</protein>
<dbReference type="AlphaFoldDB" id="A0AAV0MT61"/>